<dbReference type="SMART" id="SM00525">
    <property type="entry name" value="FES"/>
    <property type="match status" value="1"/>
</dbReference>
<evidence type="ECO:0000256" key="15">
    <source>
        <dbReference type="SAM" id="MobiDB-lite"/>
    </source>
</evidence>
<evidence type="ECO:0000313" key="18">
    <source>
        <dbReference type="Proteomes" id="UP000002743"/>
    </source>
</evidence>
<comment type="catalytic activity">
    <reaction evidence="1 14">
        <text>Hydrolyzes free adenine bases from 7,8-dihydro-8-oxoguanine:adenine mismatched double-stranded DNA, leaving an apurinic site.</text>
        <dbReference type="EC" id="3.2.2.31"/>
    </reaction>
</comment>
<organism evidence="17 18">
    <name type="scientific">Methylovorus glucosotrophus (strain SIP3-4)</name>
    <dbReference type="NCBI Taxonomy" id="582744"/>
    <lineage>
        <taxon>Bacteria</taxon>
        <taxon>Pseudomonadati</taxon>
        <taxon>Pseudomonadota</taxon>
        <taxon>Betaproteobacteria</taxon>
        <taxon>Nitrosomonadales</taxon>
        <taxon>Methylophilaceae</taxon>
        <taxon>Methylovorus</taxon>
    </lineage>
</organism>
<dbReference type="InterPro" id="IPR044298">
    <property type="entry name" value="MIG/MutY"/>
</dbReference>
<evidence type="ECO:0000256" key="6">
    <source>
        <dbReference type="ARBA" id="ARBA00022485"/>
    </source>
</evidence>
<proteinExistence type="inferred from homology"/>
<dbReference type="EC" id="3.2.2.31" evidence="4 14"/>
<evidence type="ECO:0000256" key="9">
    <source>
        <dbReference type="ARBA" id="ARBA00022801"/>
    </source>
</evidence>
<dbReference type="GO" id="GO:0034039">
    <property type="term" value="F:8-oxo-7,8-dihydroguanine DNA N-glycosylase activity"/>
    <property type="evidence" value="ECO:0007669"/>
    <property type="project" value="TreeGrafter"/>
</dbReference>
<keyword evidence="8 14" id="KW-0227">DNA damage</keyword>
<dbReference type="InterPro" id="IPR029119">
    <property type="entry name" value="MutY_C"/>
</dbReference>
<evidence type="ECO:0000256" key="7">
    <source>
        <dbReference type="ARBA" id="ARBA00022723"/>
    </source>
</evidence>
<keyword evidence="6" id="KW-0004">4Fe-4S</keyword>
<comment type="function">
    <text evidence="2">Adenine glycosylase active on G-A mispairs. MutY also corrects error-prone DNA synthesis past GO lesions which are due to the oxidatively damaged form of guanine: 7,8-dihydro-8-oxoguanine (8-oxo-dGTP).</text>
</comment>
<evidence type="ECO:0000256" key="1">
    <source>
        <dbReference type="ARBA" id="ARBA00000843"/>
    </source>
</evidence>
<evidence type="ECO:0000256" key="3">
    <source>
        <dbReference type="ARBA" id="ARBA00008343"/>
    </source>
</evidence>
<dbReference type="STRING" id="582744.Msip34_2611"/>
<dbReference type="InterPro" id="IPR003651">
    <property type="entry name" value="Endonuclease3_FeS-loop_motif"/>
</dbReference>
<dbReference type="KEGG" id="mei:Msip34_2611"/>
<dbReference type="GO" id="GO:0051539">
    <property type="term" value="F:4 iron, 4 sulfur cluster binding"/>
    <property type="evidence" value="ECO:0007669"/>
    <property type="project" value="UniProtKB-UniRule"/>
</dbReference>
<feature type="region of interest" description="Disordered" evidence="15">
    <location>
        <begin position="1"/>
        <end position="21"/>
    </location>
</feature>
<keyword evidence="13 14" id="KW-0326">Glycosidase</keyword>
<keyword evidence="9" id="KW-0378">Hydrolase</keyword>
<dbReference type="GO" id="GO:0006298">
    <property type="term" value="P:mismatch repair"/>
    <property type="evidence" value="ECO:0007669"/>
    <property type="project" value="TreeGrafter"/>
</dbReference>
<keyword evidence="18" id="KW-1185">Reference proteome</keyword>
<dbReference type="NCBIfam" id="TIGR01084">
    <property type="entry name" value="mutY"/>
    <property type="match status" value="1"/>
</dbReference>
<dbReference type="InterPro" id="IPR015797">
    <property type="entry name" value="NUDIX_hydrolase-like_dom_sf"/>
</dbReference>
<evidence type="ECO:0000256" key="10">
    <source>
        <dbReference type="ARBA" id="ARBA00023004"/>
    </source>
</evidence>
<dbReference type="HOGENOM" id="CLU_012862_0_2_4"/>
<dbReference type="CDD" id="cd03431">
    <property type="entry name" value="NUDIX_DNA_Glycosylase_C-MutY"/>
    <property type="match status" value="1"/>
</dbReference>
<gene>
    <name evidence="17" type="ordered locus">Msip34_2611</name>
</gene>
<dbReference type="InterPro" id="IPR005760">
    <property type="entry name" value="A/G_AdeGlyc_MutY"/>
</dbReference>
<keyword evidence="10 14" id="KW-0408">Iron</keyword>
<dbReference type="PANTHER" id="PTHR42944:SF1">
    <property type="entry name" value="ADENINE DNA GLYCOSYLASE"/>
    <property type="match status" value="1"/>
</dbReference>
<evidence type="ECO:0000256" key="8">
    <source>
        <dbReference type="ARBA" id="ARBA00022763"/>
    </source>
</evidence>
<dbReference type="CDD" id="cd00056">
    <property type="entry name" value="ENDO3c"/>
    <property type="match status" value="1"/>
</dbReference>
<dbReference type="Gene3D" id="1.10.340.30">
    <property type="entry name" value="Hypothetical protein, domain 2"/>
    <property type="match status" value="1"/>
</dbReference>
<evidence type="ECO:0000256" key="11">
    <source>
        <dbReference type="ARBA" id="ARBA00023014"/>
    </source>
</evidence>
<evidence type="ECO:0000313" key="17">
    <source>
        <dbReference type="EMBL" id="ACT51848.1"/>
    </source>
</evidence>
<evidence type="ECO:0000256" key="4">
    <source>
        <dbReference type="ARBA" id="ARBA00012045"/>
    </source>
</evidence>
<comment type="cofactor">
    <cofactor evidence="14">
        <name>[4Fe-4S] cluster</name>
        <dbReference type="ChEBI" id="CHEBI:49883"/>
    </cofactor>
    <text evidence="14">Binds 1 [4Fe-4S] cluster.</text>
</comment>
<dbReference type="PROSITE" id="PS00764">
    <property type="entry name" value="ENDONUCLEASE_III_1"/>
    <property type="match status" value="1"/>
</dbReference>
<dbReference type="SUPFAM" id="SSF48150">
    <property type="entry name" value="DNA-glycosylase"/>
    <property type="match status" value="1"/>
</dbReference>
<dbReference type="InterPro" id="IPR003265">
    <property type="entry name" value="HhH-GPD_domain"/>
</dbReference>
<dbReference type="Proteomes" id="UP000002743">
    <property type="component" value="Chromosome"/>
</dbReference>
<comment type="similarity">
    <text evidence="3 14">Belongs to the Nth/MutY family.</text>
</comment>
<keyword evidence="7" id="KW-0479">Metal-binding</keyword>
<dbReference type="Pfam" id="PF14815">
    <property type="entry name" value="NUDIX_4"/>
    <property type="match status" value="1"/>
</dbReference>
<dbReference type="Gene3D" id="1.10.1670.10">
    <property type="entry name" value="Helix-hairpin-Helix base-excision DNA repair enzymes (C-terminal)"/>
    <property type="match status" value="1"/>
</dbReference>
<protein>
    <recommendedName>
        <fullName evidence="5 14">Adenine DNA glycosylase</fullName>
        <ecNumber evidence="4 14">3.2.2.31</ecNumber>
    </recommendedName>
</protein>
<sequence>MQGIGMPESVHTLSPEPVPSDSEVSFASKLISWQKRYGRHDLPWQQTRDPYAVWVSEIMLQQTQVAAVIGYYQRFMQSFPTIASLAMATQDDVMQHWSGLGYYSRARNLHKAAQQVMEVHGGVFPQTLEAIQALPGIGRSTASAIASFAFEAPHPILDGNVKRVFARHFAIEGWPGLPRVEQQMWALAERLQPAQEHGPYAQALMDMGATLCTRSRPRCDACPLQTTCLAYREGRTRELPASKPRKAIPEKSTTMLILLHDNQVMLEKRPGSGIWGGLWSLPEVDSTLDAQQAAVERYGFQTQKLPPFGTLTHVFSHFKLHILPQPLAVEAALTANQTPDIQWLTLEAAVQAGIPAPVRVLLEQLRWQQTALL</sequence>
<evidence type="ECO:0000256" key="2">
    <source>
        <dbReference type="ARBA" id="ARBA00002933"/>
    </source>
</evidence>
<dbReference type="AlphaFoldDB" id="C6XB78"/>
<dbReference type="SMART" id="SM00478">
    <property type="entry name" value="ENDO3c"/>
    <property type="match status" value="1"/>
</dbReference>
<dbReference type="GO" id="GO:0032357">
    <property type="term" value="F:oxidized purine DNA binding"/>
    <property type="evidence" value="ECO:0007669"/>
    <property type="project" value="TreeGrafter"/>
</dbReference>
<dbReference type="Pfam" id="PF00633">
    <property type="entry name" value="HHH"/>
    <property type="match status" value="1"/>
</dbReference>
<dbReference type="Gene3D" id="3.90.79.10">
    <property type="entry name" value="Nucleoside Triphosphate Pyrophosphohydrolase"/>
    <property type="match status" value="1"/>
</dbReference>
<dbReference type="Pfam" id="PF00730">
    <property type="entry name" value="HhH-GPD"/>
    <property type="match status" value="1"/>
</dbReference>
<dbReference type="InterPro" id="IPR023170">
    <property type="entry name" value="HhH_base_excis_C"/>
</dbReference>
<dbReference type="InterPro" id="IPR011257">
    <property type="entry name" value="DNA_glycosylase"/>
</dbReference>
<dbReference type="GO" id="GO:0006284">
    <property type="term" value="P:base-excision repair"/>
    <property type="evidence" value="ECO:0007669"/>
    <property type="project" value="UniProtKB-UniRule"/>
</dbReference>
<evidence type="ECO:0000259" key="16">
    <source>
        <dbReference type="SMART" id="SM00478"/>
    </source>
</evidence>
<dbReference type="EMBL" id="CP001674">
    <property type="protein sequence ID" value="ACT51848.1"/>
    <property type="molecule type" value="Genomic_DNA"/>
</dbReference>
<reference evidence="17 18" key="2">
    <citation type="journal article" date="2011" name="J. Bacteriol.">
        <title>Genomes of three methylotrophs from a single niche uncover genetic and metabolic divergence of Methylophilaceae.</title>
        <authorList>
            <person name="Lapidus A."/>
            <person name="Clum A."/>
            <person name="Labutti K."/>
            <person name="Kaluzhnaya M.G."/>
            <person name="Lim S."/>
            <person name="Beck D.A."/>
            <person name="Glavina Del Rio T."/>
            <person name="Nolan M."/>
            <person name="Mavromatis K."/>
            <person name="Huntemann M."/>
            <person name="Lucas S."/>
            <person name="Lidstrom M.E."/>
            <person name="Ivanova N."/>
            <person name="Chistoserdova L."/>
        </authorList>
    </citation>
    <scope>NUCLEOTIDE SEQUENCE [LARGE SCALE GENOMIC DNA]</scope>
    <source>
        <strain evidence="17 18">SIP3-4</strain>
    </source>
</reference>
<dbReference type="GO" id="GO:0000701">
    <property type="term" value="F:purine-specific mismatch base pair DNA N-glycosylase activity"/>
    <property type="evidence" value="ECO:0007669"/>
    <property type="project" value="UniProtKB-EC"/>
</dbReference>
<evidence type="ECO:0000256" key="13">
    <source>
        <dbReference type="ARBA" id="ARBA00023295"/>
    </source>
</evidence>
<dbReference type="PROSITE" id="PS01155">
    <property type="entry name" value="ENDONUCLEASE_III_2"/>
    <property type="match status" value="1"/>
</dbReference>
<dbReference type="eggNOG" id="COG1194">
    <property type="taxonomic scope" value="Bacteria"/>
</dbReference>
<keyword evidence="11" id="KW-0411">Iron-sulfur</keyword>
<dbReference type="FunFam" id="1.10.340.30:FF:000002">
    <property type="entry name" value="Adenine DNA glycosylase"/>
    <property type="match status" value="1"/>
</dbReference>
<evidence type="ECO:0000256" key="12">
    <source>
        <dbReference type="ARBA" id="ARBA00023204"/>
    </source>
</evidence>
<evidence type="ECO:0000256" key="5">
    <source>
        <dbReference type="ARBA" id="ARBA00022023"/>
    </source>
</evidence>
<dbReference type="GO" id="GO:0035485">
    <property type="term" value="F:adenine/guanine mispair binding"/>
    <property type="evidence" value="ECO:0007669"/>
    <property type="project" value="TreeGrafter"/>
</dbReference>
<name>C6XB78_METGS</name>
<accession>C6XB78</accession>
<dbReference type="InterPro" id="IPR000445">
    <property type="entry name" value="HhH_motif"/>
</dbReference>
<dbReference type="InterPro" id="IPR004036">
    <property type="entry name" value="Endonuclease-III-like_CS2"/>
</dbReference>
<reference evidence="18" key="1">
    <citation type="submission" date="2009-07" db="EMBL/GenBank/DDBJ databases">
        <title>Complete sequence of chromosome of Methylovorus sp. SIP3-4.</title>
        <authorList>
            <person name="Lucas S."/>
            <person name="Copeland A."/>
            <person name="Lapidus A."/>
            <person name="Glavina del Rio T."/>
            <person name="Tice H."/>
            <person name="Bruce D."/>
            <person name="Goodwin L."/>
            <person name="Pitluck S."/>
            <person name="Clum A."/>
            <person name="Larimer F."/>
            <person name="Land M."/>
            <person name="Hauser L."/>
            <person name="Kyrpides N."/>
            <person name="Mikhailova N."/>
            <person name="Kayluzhnaya M."/>
            <person name="Chistoserdova L."/>
        </authorList>
    </citation>
    <scope>NUCLEOTIDE SEQUENCE [LARGE SCALE GENOMIC DNA]</scope>
    <source>
        <strain evidence="18">SIP3-4</strain>
    </source>
</reference>
<feature type="domain" description="HhH-GPD" evidence="16">
    <location>
        <begin position="59"/>
        <end position="210"/>
    </location>
</feature>
<dbReference type="PANTHER" id="PTHR42944">
    <property type="entry name" value="ADENINE DNA GLYCOSYLASE"/>
    <property type="match status" value="1"/>
</dbReference>
<dbReference type="InterPro" id="IPR004035">
    <property type="entry name" value="Endouclease-III_FeS-bd_BS"/>
</dbReference>
<dbReference type="SUPFAM" id="SSF55811">
    <property type="entry name" value="Nudix"/>
    <property type="match status" value="1"/>
</dbReference>
<dbReference type="GO" id="GO:0046872">
    <property type="term" value="F:metal ion binding"/>
    <property type="evidence" value="ECO:0007669"/>
    <property type="project" value="UniProtKB-UniRule"/>
</dbReference>
<keyword evidence="12" id="KW-0234">DNA repair</keyword>
<evidence type="ECO:0000256" key="14">
    <source>
        <dbReference type="RuleBase" id="RU365096"/>
    </source>
</evidence>
<dbReference type="OrthoDB" id="9802365at2"/>